<dbReference type="PANTHER" id="PTHR21174:SF0">
    <property type="entry name" value="HD PHOSPHOHYDROLASE FAMILY PROTEIN-RELATED"/>
    <property type="match status" value="1"/>
</dbReference>
<dbReference type="PANTHER" id="PTHR21174">
    <property type="match status" value="1"/>
</dbReference>
<dbReference type="Gene3D" id="1.10.3210.10">
    <property type="entry name" value="Hypothetical protein af1432"/>
    <property type="match status" value="1"/>
</dbReference>
<gene>
    <name evidence="2" type="ORF">M3M28_06230</name>
</gene>
<evidence type="ECO:0000259" key="1">
    <source>
        <dbReference type="Pfam" id="PF13223"/>
    </source>
</evidence>
<protein>
    <submittedName>
        <fullName evidence="2">DUF4031 domain-containing protein</fullName>
    </submittedName>
</protein>
<dbReference type="Pfam" id="PF13223">
    <property type="entry name" value="DUF4031"/>
    <property type="match status" value="1"/>
</dbReference>
<organism evidence="2">
    <name type="scientific">Gulosibacter sediminis</name>
    <dbReference type="NCBI Taxonomy" id="1729695"/>
    <lineage>
        <taxon>Bacteria</taxon>
        <taxon>Bacillati</taxon>
        <taxon>Actinomycetota</taxon>
        <taxon>Actinomycetes</taxon>
        <taxon>Micrococcales</taxon>
        <taxon>Microbacteriaceae</taxon>
        <taxon>Gulosibacter</taxon>
    </lineage>
</organism>
<dbReference type="EMBL" id="CP097160">
    <property type="protein sequence ID" value="UQN16036.1"/>
    <property type="molecule type" value="Genomic_DNA"/>
</dbReference>
<sequence>MTILVDPARWPAHGVLWAHLVSDHSLAELHAFAHCQRLARRRFDLDHYDVREDELPGLVAAGAVAVTGHELARRLEASGLRIPRARRDAERAPARLAELRAWWTELGDDSPVWADAGERLLARWQEPHRGYHDAEHLHDVLMHLDLLWASGSEAPRVALLAAWYHDAVYEGAPGADERASAELAHDELLALGESRAVAGQVARLILSTDPRAEADAVLEPGDMAAAGLLADADLAILAAPDARYRAYVEGVRREYTHVPPRDFVEGRLRILQDFLARRELFRTSTASKLWDQRARMNLTTEIRELSAERSALR</sequence>
<feature type="domain" description="DUF4031" evidence="1">
    <location>
        <begin position="3"/>
        <end position="77"/>
    </location>
</feature>
<name>A0ABY4N017_9MICO</name>
<dbReference type="SUPFAM" id="SSF109604">
    <property type="entry name" value="HD-domain/PDEase-like"/>
    <property type="match status" value="1"/>
</dbReference>
<dbReference type="InterPro" id="IPR009218">
    <property type="entry name" value="HD_phosphohydro"/>
</dbReference>
<dbReference type="InterPro" id="IPR025109">
    <property type="entry name" value="DUF4031"/>
</dbReference>
<reference evidence="2" key="1">
    <citation type="submission" date="2022-05" db="EMBL/GenBank/DDBJ databases">
        <title>Complete genome sequence of toluene-degrading Gulosibacter sediminis strain ACHW.36C.</title>
        <authorList>
            <person name="Wai A.C."/>
            <person name="Lai G.K."/>
            <person name="Griffin S.D."/>
            <person name="Leung F.C."/>
        </authorList>
    </citation>
    <scope>NUCLEOTIDE SEQUENCE [LARGE SCALE GENOMIC DNA]</scope>
    <source>
        <strain evidence="2">ACHW.36C</strain>
    </source>
</reference>
<proteinExistence type="predicted"/>
<accession>A0ABY4N017</accession>
<evidence type="ECO:0000313" key="2">
    <source>
        <dbReference type="EMBL" id="UQN16036.1"/>
    </source>
</evidence>